<dbReference type="InterPro" id="IPR050180">
    <property type="entry name" value="RNR_Ribonuclease"/>
</dbReference>
<dbReference type="InterPro" id="IPR013668">
    <property type="entry name" value="RNase_R_HTH_12"/>
</dbReference>
<dbReference type="Pfam" id="PF00773">
    <property type="entry name" value="RNB"/>
    <property type="match status" value="1"/>
</dbReference>
<dbReference type="PROSITE" id="PS01175">
    <property type="entry name" value="RIBONUCLEASE_II"/>
    <property type="match status" value="1"/>
</dbReference>
<comment type="similarity">
    <text evidence="8">Belongs to the RNR ribonuclease family. RNase R subfamily.</text>
</comment>
<proteinExistence type="inferred from homology"/>
<evidence type="ECO:0000256" key="4">
    <source>
        <dbReference type="ARBA" id="ARBA00022722"/>
    </source>
</evidence>
<evidence type="ECO:0000256" key="5">
    <source>
        <dbReference type="ARBA" id="ARBA00022801"/>
    </source>
</evidence>
<organism evidence="11 12">
    <name type="scientific">Porticoccus litoralis</name>
    <dbReference type="NCBI Taxonomy" id="434086"/>
    <lineage>
        <taxon>Bacteria</taxon>
        <taxon>Pseudomonadati</taxon>
        <taxon>Pseudomonadota</taxon>
        <taxon>Gammaproteobacteria</taxon>
        <taxon>Cellvibrionales</taxon>
        <taxon>Porticoccaceae</taxon>
        <taxon>Porticoccus</taxon>
    </lineage>
</organism>
<reference evidence="11" key="2">
    <citation type="submission" date="2023-08" db="EMBL/GenBank/DDBJ databases">
        <authorList>
            <person name="Luo J."/>
        </authorList>
    </citation>
    <scope>NUCLEOTIDE SEQUENCE</scope>
    <source>
        <strain evidence="11">DSM 25064</strain>
    </source>
</reference>
<evidence type="ECO:0000256" key="8">
    <source>
        <dbReference type="HAMAP-Rule" id="MF_01895"/>
    </source>
</evidence>
<dbReference type="InterPro" id="IPR004476">
    <property type="entry name" value="RNase_II/RNase_R"/>
</dbReference>
<comment type="caution">
    <text evidence="11">The sequence shown here is derived from an EMBL/GenBank/DDBJ whole genome shotgun (WGS) entry which is preliminary data.</text>
</comment>
<dbReference type="SMART" id="SM00955">
    <property type="entry name" value="RNB"/>
    <property type="match status" value="1"/>
</dbReference>
<dbReference type="InterPro" id="IPR003029">
    <property type="entry name" value="S1_domain"/>
</dbReference>
<feature type="compositionally biased region" description="Polar residues" evidence="9">
    <location>
        <begin position="780"/>
        <end position="790"/>
    </location>
</feature>
<dbReference type="GO" id="GO:0003723">
    <property type="term" value="F:RNA binding"/>
    <property type="evidence" value="ECO:0007669"/>
    <property type="project" value="UniProtKB-UniRule"/>
</dbReference>
<feature type="domain" description="S1 motif" evidence="10">
    <location>
        <begin position="659"/>
        <end position="740"/>
    </location>
</feature>
<dbReference type="CDD" id="cd04471">
    <property type="entry name" value="S1_RNase_R"/>
    <property type="match status" value="1"/>
</dbReference>
<dbReference type="SUPFAM" id="SSF50249">
    <property type="entry name" value="Nucleic acid-binding proteins"/>
    <property type="match status" value="4"/>
</dbReference>
<comment type="subcellular location">
    <subcellularLocation>
        <location evidence="2 8">Cytoplasm</location>
    </subcellularLocation>
</comment>
<dbReference type="GO" id="GO:0008859">
    <property type="term" value="F:exoribonuclease II activity"/>
    <property type="evidence" value="ECO:0007669"/>
    <property type="project" value="UniProtKB-UniRule"/>
</dbReference>
<protein>
    <recommendedName>
        <fullName evidence="8">Ribonuclease R</fullName>
        <shortName evidence="8">RNase R</shortName>
        <ecNumber evidence="8">3.1.13.1</ecNumber>
    </recommendedName>
</protein>
<dbReference type="Proteomes" id="UP001178354">
    <property type="component" value="Unassembled WGS sequence"/>
</dbReference>
<dbReference type="PANTHER" id="PTHR23355:SF9">
    <property type="entry name" value="DIS3-LIKE EXONUCLEASE 2"/>
    <property type="match status" value="1"/>
</dbReference>
<dbReference type="InterPro" id="IPR011805">
    <property type="entry name" value="RNase_R"/>
</dbReference>
<evidence type="ECO:0000313" key="11">
    <source>
        <dbReference type="EMBL" id="MDP1519670.1"/>
    </source>
</evidence>
<dbReference type="GO" id="GO:0005829">
    <property type="term" value="C:cytosol"/>
    <property type="evidence" value="ECO:0007669"/>
    <property type="project" value="UniProtKB-ARBA"/>
</dbReference>
<dbReference type="GO" id="GO:0006402">
    <property type="term" value="P:mRNA catabolic process"/>
    <property type="evidence" value="ECO:0007669"/>
    <property type="project" value="TreeGrafter"/>
</dbReference>
<dbReference type="Pfam" id="PF17876">
    <property type="entry name" value="CSD2"/>
    <property type="match status" value="1"/>
</dbReference>
<dbReference type="EMBL" id="JAUUUU010000001">
    <property type="protein sequence ID" value="MDP1519670.1"/>
    <property type="molecule type" value="Genomic_DNA"/>
</dbReference>
<feature type="compositionally biased region" description="Basic residues" evidence="9">
    <location>
        <begin position="794"/>
        <end position="817"/>
    </location>
</feature>
<name>A0AAW8B0S1_9GAMM</name>
<dbReference type="InterPro" id="IPR013223">
    <property type="entry name" value="RNase_B_OB_dom"/>
</dbReference>
<dbReference type="SMART" id="SM00357">
    <property type="entry name" value="CSP"/>
    <property type="match status" value="1"/>
</dbReference>
<dbReference type="RefSeq" id="WP_305169181.1">
    <property type="nucleotide sequence ID" value="NZ_JAUUUU010000001.1"/>
</dbReference>
<feature type="compositionally biased region" description="Basic and acidic residues" evidence="9">
    <location>
        <begin position="761"/>
        <end position="770"/>
    </location>
</feature>
<evidence type="ECO:0000256" key="7">
    <source>
        <dbReference type="ARBA" id="ARBA00022884"/>
    </source>
</evidence>
<dbReference type="PROSITE" id="PS50126">
    <property type="entry name" value="S1"/>
    <property type="match status" value="1"/>
</dbReference>
<dbReference type="InterPro" id="IPR022966">
    <property type="entry name" value="RNase_II/R_CS"/>
</dbReference>
<keyword evidence="5 8" id="KW-0378">Hydrolase</keyword>
<keyword evidence="12" id="KW-1185">Reference proteome</keyword>
<keyword evidence="6 8" id="KW-0269">Exonuclease</keyword>
<evidence type="ECO:0000256" key="1">
    <source>
        <dbReference type="ARBA" id="ARBA00001849"/>
    </source>
</evidence>
<evidence type="ECO:0000313" key="12">
    <source>
        <dbReference type="Proteomes" id="UP001178354"/>
    </source>
</evidence>
<evidence type="ECO:0000256" key="2">
    <source>
        <dbReference type="ARBA" id="ARBA00004496"/>
    </source>
</evidence>
<dbReference type="Pfam" id="PF08206">
    <property type="entry name" value="OB_RNB"/>
    <property type="match status" value="1"/>
</dbReference>
<comment type="function">
    <text evidence="8">3'-5' exoribonuclease that releases 5'-nucleoside monophosphates and is involved in maturation of structured RNAs.</text>
</comment>
<accession>A0AAW8B0S1</accession>
<dbReference type="Pfam" id="PF08461">
    <property type="entry name" value="WHD_RNase_R"/>
    <property type="match status" value="1"/>
</dbReference>
<dbReference type="HAMAP" id="MF_01895">
    <property type="entry name" value="RNase_R"/>
    <property type="match status" value="1"/>
</dbReference>
<dbReference type="InterPro" id="IPR011129">
    <property type="entry name" value="CSD"/>
</dbReference>
<dbReference type="EC" id="3.1.13.1" evidence="8"/>
<keyword evidence="3 8" id="KW-0963">Cytoplasm</keyword>
<dbReference type="Gene3D" id="2.40.50.140">
    <property type="entry name" value="Nucleic acid-binding proteins"/>
    <property type="match status" value="2"/>
</dbReference>
<evidence type="ECO:0000256" key="3">
    <source>
        <dbReference type="ARBA" id="ARBA00022490"/>
    </source>
</evidence>
<dbReference type="SMART" id="SM00316">
    <property type="entry name" value="S1"/>
    <property type="match status" value="1"/>
</dbReference>
<feature type="region of interest" description="Disordered" evidence="9">
    <location>
        <begin position="746"/>
        <end position="817"/>
    </location>
</feature>
<dbReference type="InterPro" id="IPR001900">
    <property type="entry name" value="RNase_II/R"/>
</dbReference>
<gene>
    <name evidence="8 11" type="primary">rnr</name>
    <name evidence="11" type="ORF">Q8A57_01640</name>
</gene>
<keyword evidence="4 8" id="KW-0540">Nuclease</keyword>
<dbReference type="NCBIfam" id="TIGR00358">
    <property type="entry name" value="3_prime_RNase"/>
    <property type="match status" value="1"/>
</dbReference>
<evidence type="ECO:0000256" key="9">
    <source>
        <dbReference type="SAM" id="MobiDB-lite"/>
    </source>
</evidence>
<reference evidence="11" key="1">
    <citation type="journal article" date="2010" name="Int. J. Syst. Evol. Microbiol.">
        <title>Porticoccus litoralis gen. nov., sp. nov., a gammaproteobacterium isolated from the Yellow Sea.</title>
        <authorList>
            <person name="Oh H.M."/>
            <person name="Kim H."/>
            <person name="Kim K.M."/>
            <person name="Min G.S."/>
            <person name="Cho J.C."/>
        </authorList>
    </citation>
    <scope>NUCLEOTIDE SEQUENCE</scope>
    <source>
        <strain evidence="11">DSM 25064</strain>
    </source>
</reference>
<keyword evidence="7 8" id="KW-0694">RNA-binding</keyword>
<evidence type="ECO:0000256" key="6">
    <source>
        <dbReference type="ARBA" id="ARBA00022839"/>
    </source>
</evidence>
<sequence length="817" mass="92696">MKKHVRNDPHAEREAAKYDRPIPSREYILDFLNESTGPLTYEELCTEFGIQDEDAREALRRRLIAMERDGQTVRNRRHAYGSLDKMNLIKGRVVGHPEGFGFVIPSSGGDDLFLSSRQMRRVMDGDEVLVRIAGWDRRGRPEGSIVDVVEHHTTTLVGRYFVESGIHFVRPDNPRMTQDILIPTEQRSEVEPGQIVVVEITTFPSRNNLPAGRVVQVLGEHLAPGMEIDIAIHNYGIPNAWPDEVIAEAEAIPETLLPEDGQYRVDLRQMPFVTIDGEDARDFDDAVFCEPRRNGWRLLVAIADVSHYVQVGSPLDREGYQRGNSVYFPQNVVPMLPEKLSNGLCSLNPNVDRLTMVCDMTLDNGGNITKYQFYEAIIHSHGRLTYTQVAAMIAQRGDRDSGVRKQFHALTAHVDHLHELYLMLLQSREVRGAIDFDSRETRILFDAERKIQQIIPSERTEAHRLIEECMLCANVCAASLLQKSKLPALYRVHQGPRQEKLADLREFLGELGLGLPGGDEPTPKDFQRVLRQVAGRPDAGVIQTVILRTMNQAVYDPENEGHFGLNYPAYTHFTSPIRRYPDLLVHRAIRYLIRKKGRASHVKKVDGAPLLKSAQIYPYDEAWMVGAGEHCSMTERRADEATRDVVNWLKCEYLLSRVGEEYNGVVVSVTGFGLFVQLTELFIEGLVHITGLPKDYYYHEAAHHRLVGERTKRVFGLGDKLLVRVSRVDLDERKIDFDLVEENRRKSRKGVTVTPKALEMAVEHEQERTRRQPRGKKRATSGQPPGSTPASKPGKPRPKKTGKSSSSRRRKSTAKKR</sequence>
<dbReference type="InterPro" id="IPR040476">
    <property type="entry name" value="CSD2"/>
</dbReference>
<dbReference type="PANTHER" id="PTHR23355">
    <property type="entry name" value="RIBONUCLEASE"/>
    <property type="match status" value="1"/>
</dbReference>
<comment type="catalytic activity">
    <reaction evidence="1 8">
        <text>Exonucleolytic cleavage in the 3'- to 5'-direction to yield nucleoside 5'-phosphates.</text>
        <dbReference type="EC" id="3.1.13.1"/>
    </reaction>
</comment>
<dbReference type="InterPro" id="IPR012340">
    <property type="entry name" value="NA-bd_OB-fold"/>
</dbReference>
<dbReference type="Pfam" id="PF00575">
    <property type="entry name" value="S1"/>
    <property type="match status" value="1"/>
</dbReference>
<evidence type="ECO:0000259" key="10">
    <source>
        <dbReference type="PROSITE" id="PS50126"/>
    </source>
</evidence>
<dbReference type="NCBIfam" id="TIGR02063">
    <property type="entry name" value="RNase_R"/>
    <property type="match status" value="1"/>
</dbReference>
<dbReference type="AlphaFoldDB" id="A0AAW8B0S1"/>